<dbReference type="GO" id="GO:0006817">
    <property type="term" value="P:phosphate ion transport"/>
    <property type="evidence" value="ECO:0007669"/>
    <property type="project" value="UniProtKB-UniRule"/>
</dbReference>
<evidence type="ECO:0000313" key="6">
    <source>
        <dbReference type="EMBL" id="HIW00251.1"/>
    </source>
</evidence>
<comment type="similarity">
    <text evidence="1 4">Belongs to the PstS family.</text>
</comment>
<dbReference type="CDD" id="cd13653">
    <property type="entry name" value="PBP2_phosphate_like_1"/>
    <property type="match status" value="1"/>
</dbReference>
<dbReference type="EMBL" id="DXHV01000040">
    <property type="protein sequence ID" value="HIW00251.1"/>
    <property type="molecule type" value="Genomic_DNA"/>
</dbReference>
<organism evidence="6 7">
    <name type="scientific">Candidatus Desulfovibrio intestinipullorum</name>
    <dbReference type="NCBI Taxonomy" id="2838536"/>
    <lineage>
        <taxon>Bacteria</taxon>
        <taxon>Pseudomonadati</taxon>
        <taxon>Thermodesulfobacteriota</taxon>
        <taxon>Desulfovibrionia</taxon>
        <taxon>Desulfovibrionales</taxon>
        <taxon>Desulfovibrionaceae</taxon>
        <taxon>Desulfovibrio</taxon>
    </lineage>
</organism>
<dbReference type="Proteomes" id="UP000886752">
    <property type="component" value="Unassembled WGS sequence"/>
</dbReference>
<evidence type="ECO:0000256" key="4">
    <source>
        <dbReference type="RuleBase" id="RU367119"/>
    </source>
</evidence>
<dbReference type="GO" id="GO:0042301">
    <property type="term" value="F:phosphate ion binding"/>
    <property type="evidence" value="ECO:0007669"/>
    <property type="project" value="UniProtKB-UniRule"/>
</dbReference>
<dbReference type="PANTHER" id="PTHR30570:SF1">
    <property type="entry name" value="PHOSPHATE-BINDING PROTEIN PSTS"/>
    <property type="match status" value="1"/>
</dbReference>
<sequence>MSLGKICACAVLSMAVAAPAMASSQIVINGSTTVLPVMQKAGEAFMAAHPDIHLSISGGGSGNGIKALIEGQCAVAMSSRAIQDKESKAAAAKGVKPVATAIAFDAIVPVVHPDNKIKSLTSAQLRDIYAGKIKNWKDLGGKDGKIVVISRDTSSGTFECWHELVMKKTRVMPGALMQASNGAVIQAIAKNPNAIGYVGLGYLNKSVHGLTVDGKEPTAANAISKVWPISRELYIYTNGQPQGDVKKLVDYLLDPAKGQKNVAEIGYIPMPTK</sequence>
<dbReference type="InterPro" id="IPR050811">
    <property type="entry name" value="Phosphate_ABC_transporter"/>
</dbReference>
<keyword evidence="2 4" id="KW-0813">Transport</keyword>
<comment type="caution">
    <text evidence="6">The sequence shown here is derived from an EMBL/GenBank/DDBJ whole genome shotgun (WGS) entry which is preliminary data.</text>
</comment>
<evidence type="ECO:0000259" key="5">
    <source>
        <dbReference type="Pfam" id="PF12849"/>
    </source>
</evidence>
<feature type="signal peptide" evidence="4">
    <location>
        <begin position="1"/>
        <end position="22"/>
    </location>
</feature>
<gene>
    <name evidence="6" type="ORF">H9894_03585</name>
</gene>
<dbReference type="Pfam" id="PF12849">
    <property type="entry name" value="PBP_like_2"/>
    <property type="match status" value="1"/>
</dbReference>
<accession>A0A9D1PWA1</accession>
<evidence type="ECO:0000256" key="2">
    <source>
        <dbReference type="ARBA" id="ARBA00022448"/>
    </source>
</evidence>
<feature type="chain" id="PRO_5039751192" description="Phosphate-binding protein" evidence="4">
    <location>
        <begin position="23"/>
        <end position="273"/>
    </location>
</feature>
<dbReference type="NCBIfam" id="TIGR02136">
    <property type="entry name" value="ptsS_2"/>
    <property type="match status" value="1"/>
</dbReference>
<keyword evidence="4" id="KW-0592">Phosphate transport</keyword>
<dbReference type="InterPro" id="IPR011862">
    <property type="entry name" value="Phos-bd"/>
</dbReference>
<keyword evidence="3 4" id="KW-0732">Signal</keyword>
<reference evidence="6" key="2">
    <citation type="submission" date="2021-04" db="EMBL/GenBank/DDBJ databases">
        <authorList>
            <person name="Gilroy R."/>
        </authorList>
    </citation>
    <scope>NUCLEOTIDE SEQUENCE</scope>
    <source>
        <strain evidence="6">ChiHecec2B26-446</strain>
    </source>
</reference>
<evidence type="ECO:0000256" key="1">
    <source>
        <dbReference type="ARBA" id="ARBA00008725"/>
    </source>
</evidence>
<dbReference type="AlphaFoldDB" id="A0A9D1PWA1"/>
<evidence type="ECO:0000313" key="7">
    <source>
        <dbReference type="Proteomes" id="UP000886752"/>
    </source>
</evidence>
<feature type="domain" description="PBP" evidence="5">
    <location>
        <begin position="17"/>
        <end position="254"/>
    </location>
</feature>
<name>A0A9D1PWA1_9BACT</name>
<dbReference type="Gene3D" id="3.40.190.10">
    <property type="entry name" value="Periplasmic binding protein-like II"/>
    <property type="match status" value="2"/>
</dbReference>
<dbReference type="PANTHER" id="PTHR30570">
    <property type="entry name" value="PERIPLASMIC PHOSPHATE BINDING COMPONENT OF PHOSPHATE ABC TRANSPORTER"/>
    <property type="match status" value="1"/>
</dbReference>
<dbReference type="InterPro" id="IPR024370">
    <property type="entry name" value="PBP_domain"/>
</dbReference>
<comment type="function">
    <text evidence="4">Involved in the system for phosphate transport across the cytoplasmic membrane.</text>
</comment>
<proteinExistence type="inferred from homology"/>
<reference evidence="6" key="1">
    <citation type="journal article" date="2021" name="PeerJ">
        <title>Extensive microbial diversity within the chicken gut microbiome revealed by metagenomics and culture.</title>
        <authorList>
            <person name="Gilroy R."/>
            <person name="Ravi A."/>
            <person name="Getino M."/>
            <person name="Pursley I."/>
            <person name="Horton D.L."/>
            <person name="Alikhan N.F."/>
            <person name="Baker D."/>
            <person name="Gharbi K."/>
            <person name="Hall N."/>
            <person name="Watson M."/>
            <person name="Adriaenssens E.M."/>
            <person name="Foster-Nyarko E."/>
            <person name="Jarju S."/>
            <person name="Secka A."/>
            <person name="Antonio M."/>
            <person name="Oren A."/>
            <person name="Chaudhuri R.R."/>
            <person name="La Ragione R."/>
            <person name="Hildebrand F."/>
            <person name="Pallen M.J."/>
        </authorList>
    </citation>
    <scope>NUCLEOTIDE SEQUENCE</scope>
    <source>
        <strain evidence="6">ChiHecec2B26-446</strain>
    </source>
</reference>
<dbReference type="SUPFAM" id="SSF53850">
    <property type="entry name" value="Periplasmic binding protein-like II"/>
    <property type="match status" value="1"/>
</dbReference>
<protein>
    <recommendedName>
        <fullName evidence="4">Phosphate-binding protein</fullName>
    </recommendedName>
</protein>
<evidence type="ECO:0000256" key="3">
    <source>
        <dbReference type="ARBA" id="ARBA00022729"/>
    </source>
</evidence>